<organism evidence="5 6">
    <name type="scientific">Candidatus Cryptobacteroides merdipullorum</name>
    <dbReference type="NCBI Taxonomy" id="2840771"/>
    <lineage>
        <taxon>Bacteria</taxon>
        <taxon>Pseudomonadati</taxon>
        <taxon>Bacteroidota</taxon>
        <taxon>Bacteroidia</taxon>
        <taxon>Bacteroidales</taxon>
        <taxon>Candidatus Cryptobacteroides</taxon>
    </lineage>
</organism>
<dbReference type="NCBIfam" id="TIGR00557">
    <property type="entry name" value="pdxA"/>
    <property type="match status" value="1"/>
</dbReference>
<dbReference type="Pfam" id="PF04166">
    <property type="entry name" value="PdxA"/>
    <property type="match status" value="1"/>
</dbReference>
<evidence type="ECO:0000313" key="6">
    <source>
        <dbReference type="Proteomes" id="UP000886881"/>
    </source>
</evidence>
<dbReference type="PANTHER" id="PTHR30004:SF6">
    <property type="entry name" value="D-THREONATE 4-PHOSPHATE DEHYDROGENASE"/>
    <property type="match status" value="1"/>
</dbReference>
<evidence type="ECO:0000313" key="5">
    <source>
        <dbReference type="EMBL" id="HIT46248.1"/>
    </source>
</evidence>
<evidence type="ECO:0000256" key="1">
    <source>
        <dbReference type="ARBA" id="ARBA00022723"/>
    </source>
</evidence>
<dbReference type="GO" id="GO:0050570">
    <property type="term" value="F:4-hydroxythreonine-4-phosphate dehydrogenase activity"/>
    <property type="evidence" value="ECO:0007669"/>
    <property type="project" value="UniProtKB-EC"/>
</dbReference>
<reference evidence="5" key="1">
    <citation type="submission" date="2020-10" db="EMBL/GenBank/DDBJ databases">
        <authorList>
            <person name="Gilroy R."/>
        </authorList>
    </citation>
    <scope>NUCLEOTIDE SEQUENCE</scope>
    <source>
        <strain evidence="5">ChiHecec2B26-709</strain>
    </source>
</reference>
<comment type="caution">
    <text evidence="5">The sequence shown here is derived from an EMBL/GenBank/DDBJ whole genome shotgun (WGS) entry which is preliminary data.</text>
</comment>
<keyword evidence="1" id="KW-0479">Metal-binding</keyword>
<dbReference type="SUPFAM" id="SSF53659">
    <property type="entry name" value="Isocitrate/Isopropylmalate dehydrogenase-like"/>
    <property type="match status" value="1"/>
</dbReference>
<dbReference type="GO" id="GO:0046872">
    <property type="term" value="F:metal ion binding"/>
    <property type="evidence" value="ECO:0007669"/>
    <property type="project" value="UniProtKB-KW"/>
</dbReference>
<dbReference type="EC" id="1.1.1.262" evidence="5"/>
<feature type="compositionally biased region" description="Basic and acidic residues" evidence="4">
    <location>
        <begin position="342"/>
        <end position="363"/>
    </location>
</feature>
<feature type="region of interest" description="Disordered" evidence="4">
    <location>
        <begin position="341"/>
        <end position="363"/>
    </location>
</feature>
<dbReference type="Proteomes" id="UP000886881">
    <property type="component" value="Unassembled WGS sequence"/>
</dbReference>
<dbReference type="AlphaFoldDB" id="A0A9D1GLA0"/>
<protein>
    <submittedName>
        <fullName evidence="5">4-hydroxythreonine-4-phosphate dehydrogenase PdxA</fullName>
        <ecNumber evidence="5">1.1.1.262</ecNumber>
    </submittedName>
</protein>
<keyword evidence="2 5" id="KW-0560">Oxidoreductase</keyword>
<dbReference type="InterPro" id="IPR005255">
    <property type="entry name" value="PdxA_fam"/>
</dbReference>
<dbReference type="GO" id="GO:0051287">
    <property type="term" value="F:NAD binding"/>
    <property type="evidence" value="ECO:0007669"/>
    <property type="project" value="InterPro"/>
</dbReference>
<proteinExistence type="predicted"/>
<accession>A0A9D1GLA0</accession>
<reference evidence="5" key="2">
    <citation type="journal article" date="2021" name="PeerJ">
        <title>Extensive microbial diversity within the chicken gut microbiome revealed by metagenomics and culture.</title>
        <authorList>
            <person name="Gilroy R."/>
            <person name="Ravi A."/>
            <person name="Getino M."/>
            <person name="Pursley I."/>
            <person name="Horton D.L."/>
            <person name="Alikhan N.F."/>
            <person name="Baker D."/>
            <person name="Gharbi K."/>
            <person name="Hall N."/>
            <person name="Watson M."/>
            <person name="Adriaenssens E.M."/>
            <person name="Foster-Nyarko E."/>
            <person name="Jarju S."/>
            <person name="Secka A."/>
            <person name="Antonio M."/>
            <person name="Oren A."/>
            <person name="Chaudhuri R.R."/>
            <person name="La Ragione R."/>
            <person name="Hildebrand F."/>
            <person name="Pallen M.J."/>
        </authorList>
    </citation>
    <scope>NUCLEOTIDE SEQUENCE</scope>
    <source>
        <strain evidence="5">ChiHecec2B26-709</strain>
    </source>
</reference>
<sequence length="363" mass="39754">MQNDKIIVGITQGDSNGIGYEVIIKALSDPRILDQFTPVVYGSPKLFSFYRKTIPEIEQMDTYAVNSASEAKPKRINIVNCLPDNSFAEPGQATAESAKGAIASLDRAVSELKAGMIDVLVTGPINKKAMVNEGFGFPGHTEYLQNVFGAKDVAMFMVSHRLKLAVVTGHIPLKDVPSQITEEKILSKLRLIHASLRQDFMVDRPLIAVLSLNPHSGDGGLLGTEEQDIIIPAIRKANEEGILAYGPFSPDGYFGLSHYEKFDATLAMYHDQGLAPFKALSFEDGVNFTAGLPIVRTSPDHGTAFEMAGRDEADPLSMRAAIFTAVDIWRNRQAWNELQAGKMEKRELADAPRKERPGKPQIA</sequence>
<evidence type="ECO:0000256" key="3">
    <source>
        <dbReference type="ARBA" id="ARBA00023027"/>
    </source>
</evidence>
<evidence type="ECO:0000256" key="4">
    <source>
        <dbReference type="SAM" id="MobiDB-lite"/>
    </source>
</evidence>
<evidence type="ECO:0000256" key="2">
    <source>
        <dbReference type="ARBA" id="ARBA00023002"/>
    </source>
</evidence>
<name>A0A9D1GLA0_9BACT</name>
<dbReference type="Gene3D" id="3.40.718.10">
    <property type="entry name" value="Isopropylmalate Dehydrogenase"/>
    <property type="match status" value="1"/>
</dbReference>
<dbReference type="EMBL" id="DVLC01000003">
    <property type="protein sequence ID" value="HIT46248.1"/>
    <property type="molecule type" value="Genomic_DNA"/>
</dbReference>
<dbReference type="PANTHER" id="PTHR30004">
    <property type="entry name" value="4-HYDROXYTHREONINE-4-PHOSPHATE DEHYDROGENASE"/>
    <property type="match status" value="1"/>
</dbReference>
<gene>
    <name evidence="5" type="primary">pdxA</name>
    <name evidence="5" type="ORF">IAC35_00125</name>
</gene>
<keyword evidence="3" id="KW-0520">NAD</keyword>